<evidence type="ECO:0000313" key="1">
    <source>
        <dbReference type="EMBL" id="PIU47034.1"/>
    </source>
</evidence>
<dbReference type="AlphaFoldDB" id="A0A2M6Z3P9"/>
<comment type="caution">
    <text evidence="1">The sequence shown here is derived from an EMBL/GenBank/DDBJ whole genome shotgun (WGS) entry which is preliminary data.</text>
</comment>
<evidence type="ECO:0000313" key="2">
    <source>
        <dbReference type="Proteomes" id="UP000228777"/>
    </source>
</evidence>
<dbReference type="EMBL" id="PEWP01000018">
    <property type="protein sequence ID" value="PIU47034.1"/>
    <property type="molecule type" value="Genomic_DNA"/>
</dbReference>
<sequence length="106" mass="12631">MKFVIKGPFKENVYNLIREVGYRFQGKNEERKELSFIRSLGGSDYSRFHLYLKVNSEINEIIFNLHLDQKRPIYKGVPAHSAEYESEIVKNEAERIKQTLKNYIFK</sequence>
<protein>
    <submittedName>
        <fullName evidence="1">Uncharacterized protein</fullName>
    </submittedName>
</protein>
<accession>A0A2M6Z3P9</accession>
<reference evidence="2" key="1">
    <citation type="submission" date="2017-09" db="EMBL/GenBank/DDBJ databases">
        <title>Depth-based differentiation of microbial function through sediment-hosted aquifers and enrichment of novel symbionts in the deep terrestrial subsurface.</title>
        <authorList>
            <person name="Probst A.J."/>
            <person name="Ladd B."/>
            <person name="Jarett J.K."/>
            <person name="Geller-Mcgrath D.E."/>
            <person name="Sieber C.M.K."/>
            <person name="Emerson J.B."/>
            <person name="Anantharaman K."/>
            <person name="Thomas B.C."/>
            <person name="Malmstrom R."/>
            <person name="Stieglmeier M."/>
            <person name="Klingl A."/>
            <person name="Woyke T."/>
            <person name="Ryan C.M."/>
            <person name="Banfield J.F."/>
        </authorList>
    </citation>
    <scope>NUCLEOTIDE SEQUENCE [LARGE SCALE GENOMIC DNA]</scope>
</reference>
<organism evidence="1 2">
    <name type="scientific">bacterium (Candidatus Gribaldobacteria) CG07_land_8_20_14_0_80_33_18</name>
    <dbReference type="NCBI Taxonomy" id="2014272"/>
    <lineage>
        <taxon>Bacteria</taxon>
        <taxon>Candidatus Gribaldobacteria</taxon>
    </lineage>
</organism>
<proteinExistence type="predicted"/>
<name>A0A2M6Z3P9_9BACT</name>
<dbReference type="Proteomes" id="UP000228777">
    <property type="component" value="Unassembled WGS sequence"/>
</dbReference>
<gene>
    <name evidence="1" type="ORF">COS93_01015</name>
</gene>